<protein>
    <submittedName>
        <fullName evidence="1">Uncharacterized protein</fullName>
    </submittedName>
</protein>
<keyword evidence="2" id="KW-1185">Reference proteome</keyword>
<sequence length="198" mass="23609">MDTYDQALISFKIKPFSGYHPSQLKRLPFFGKTVSELQNRRFIEFDKKGYISIKMQQYYKVLIFNCTQLIEKLCLLIKNFYKINKNLFYKLREINSFTKQFVHCVELLVNNLAFLGTTEINNHDLILLREYLFDDMYTNENVVLNREFHNRKRVRISEGLRTQLENQYGFSINGDKGSLDLFSLVLTIYRTRMKPGKV</sequence>
<dbReference type="Proteomes" id="UP000253472">
    <property type="component" value="Unassembled WGS sequence"/>
</dbReference>
<comment type="caution">
    <text evidence="1">The sequence shown here is derived from an EMBL/GenBank/DDBJ whole genome shotgun (WGS) entry which is preliminary data.</text>
</comment>
<reference evidence="1 2" key="1">
    <citation type="submission" date="2018-06" db="EMBL/GenBank/DDBJ databases">
        <title>Whole genome sequencing of Candida tropicalis (genome annotated by CSBL at Korea University).</title>
        <authorList>
            <person name="Ahn J."/>
        </authorList>
    </citation>
    <scope>NUCLEOTIDE SEQUENCE [LARGE SCALE GENOMIC DNA]</scope>
    <source>
        <strain evidence="1 2">ATCC 20962</strain>
    </source>
</reference>
<evidence type="ECO:0000313" key="2">
    <source>
        <dbReference type="Proteomes" id="UP000253472"/>
    </source>
</evidence>
<dbReference type="AlphaFoldDB" id="A0A367XLG5"/>
<dbReference type="EMBL" id="QLNQ01000030">
    <property type="protein sequence ID" value="RCK54398.1"/>
    <property type="molecule type" value="Genomic_DNA"/>
</dbReference>
<organism evidence="1 2">
    <name type="scientific">Candida viswanathii</name>
    <dbReference type="NCBI Taxonomy" id="5486"/>
    <lineage>
        <taxon>Eukaryota</taxon>
        <taxon>Fungi</taxon>
        <taxon>Dikarya</taxon>
        <taxon>Ascomycota</taxon>
        <taxon>Saccharomycotina</taxon>
        <taxon>Pichiomycetes</taxon>
        <taxon>Debaryomycetaceae</taxon>
        <taxon>Candida/Lodderomyces clade</taxon>
        <taxon>Candida</taxon>
    </lineage>
</organism>
<evidence type="ECO:0000313" key="1">
    <source>
        <dbReference type="EMBL" id="RCK54398.1"/>
    </source>
</evidence>
<proteinExistence type="predicted"/>
<name>A0A367XLG5_9ASCO</name>
<gene>
    <name evidence="1" type="ORF">Cantr_03989</name>
</gene>
<accession>A0A367XLG5</accession>